<dbReference type="GO" id="GO:0016787">
    <property type="term" value="F:hydrolase activity"/>
    <property type="evidence" value="ECO:0007669"/>
    <property type="project" value="UniProtKB-KW"/>
</dbReference>
<accession>A0A2S7Y849</accession>
<evidence type="ECO:0000256" key="6">
    <source>
        <dbReference type="ARBA" id="ARBA00022840"/>
    </source>
</evidence>
<dbReference type="EMBL" id="JRHA01000003">
    <property type="protein sequence ID" value="PQK12123.1"/>
    <property type="molecule type" value="Genomic_DNA"/>
</dbReference>
<dbReference type="InterPro" id="IPR050079">
    <property type="entry name" value="DEAD_box_RNA_helicase"/>
</dbReference>
<dbReference type="GO" id="GO:0003723">
    <property type="term" value="F:RNA binding"/>
    <property type="evidence" value="ECO:0007669"/>
    <property type="project" value="UniProtKB-KW"/>
</dbReference>
<feature type="domain" description="Helicase ATP-binding" evidence="12">
    <location>
        <begin position="150"/>
        <end position="330"/>
    </location>
</feature>
<keyword evidence="6 10" id="KW-0067">ATP-binding</keyword>
<dbReference type="Proteomes" id="UP000237441">
    <property type="component" value="Unassembled WGS sequence"/>
</dbReference>
<dbReference type="GO" id="GO:0010467">
    <property type="term" value="P:gene expression"/>
    <property type="evidence" value="ECO:0007669"/>
    <property type="project" value="UniProtKB-ARBA"/>
</dbReference>
<evidence type="ECO:0000313" key="16">
    <source>
        <dbReference type="Proteomes" id="UP000237441"/>
    </source>
</evidence>
<evidence type="ECO:0000256" key="8">
    <source>
        <dbReference type="ARBA" id="ARBA00023242"/>
    </source>
</evidence>
<dbReference type="GO" id="GO:0042254">
    <property type="term" value="P:ribosome biogenesis"/>
    <property type="evidence" value="ECO:0007669"/>
    <property type="project" value="UniProtKB-KW"/>
</dbReference>
<evidence type="ECO:0000256" key="9">
    <source>
        <dbReference type="PROSITE-ProRule" id="PRU00552"/>
    </source>
</evidence>
<dbReference type="CDD" id="cd17955">
    <property type="entry name" value="DEADc_DDX49"/>
    <property type="match status" value="1"/>
</dbReference>
<evidence type="ECO:0000256" key="10">
    <source>
        <dbReference type="RuleBase" id="RU000492"/>
    </source>
</evidence>
<keyword evidence="5 10" id="KW-0347">Helicase</keyword>
<feature type="domain" description="Helicase C-terminal" evidence="13">
    <location>
        <begin position="362"/>
        <end position="513"/>
    </location>
</feature>
<name>A0A2S7Y849_BEABA</name>
<dbReference type="InterPro" id="IPR014001">
    <property type="entry name" value="Helicase_ATP-bd"/>
</dbReference>
<dbReference type="SMART" id="SM00487">
    <property type="entry name" value="DEXDc"/>
    <property type="match status" value="1"/>
</dbReference>
<comment type="similarity">
    <text evidence="10">Belongs to the DEAD box helicase family.</text>
</comment>
<dbReference type="SUPFAM" id="SSF52540">
    <property type="entry name" value="P-loop containing nucleoside triphosphate hydrolases"/>
    <property type="match status" value="1"/>
</dbReference>
<evidence type="ECO:0000256" key="1">
    <source>
        <dbReference type="ARBA" id="ARBA00004123"/>
    </source>
</evidence>
<dbReference type="Pfam" id="PF00271">
    <property type="entry name" value="Helicase_C"/>
    <property type="match status" value="1"/>
</dbReference>
<comment type="subcellular location">
    <subcellularLocation>
        <location evidence="1">Nucleus</location>
    </subcellularLocation>
</comment>
<dbReference type="PROSITE" id="PS00039">
    <property type="entry name" value="DEAD_ATP_HELICASE"/>
    <property type="match status" value="1"/>
</dbReference>
<dbReference type="GO" id="GO:0003724">
    <property type="term" value="F:RNA helicase activity"/>
    <property type="evidence" value="ECO:0007669"/>
    <property type="project" value="InterPro"/>
</dbReference>
<feature type="domain" description="DEAD-box RNA helicase Q" evidence="14">
    <location>
        <begin position="119"/>
        <end position="147"/>
    </location>
</feature>
<keyword evidence="8" id="KW-0539">Nucleus</keyword>
<organism evidence="15 16">
    <name type="scientific">Beauveria bassiana</name>
    <name type="common">White muscardine disease fungus</name>
    <name type="synonym">Tritirachium shiotae</name>
    <dbReference type="NCBI Taxonomy" id="176275"/>
    <lineage>
        <taxon>Eukaryota</taxon>
        <taxon>Fungi</taxon>
        <taxon>Dikarya</taxon>
        <taxon>Ascomycota</taxon>
        <taxon>Pezizomycotina</taxon>
        <taxon>Sordariomycetes</taxon>
        <taxon>Hypocreomycetidae</taxon>
        <taxon>Hypocreales</taxon>
        <taxon>Cordycipitaceae</taxon>
        <taxon>Beauveria</taxon>
    </lineage>
</organism>
<dbReference type="SMART" id="SM00490">
    <property type="entry name" value="HELICc"/>
    <property type="match status" value="1"/>
</dbReference>
<dbReference type="CDD" id="cd18787">
    <property type="entry name" value="SF2_C_DEAD"/>
    <property type="match status" value="1"/>
</dbReference>
<evidence type="ECO:0000259" key="12">
    <source>
        <dbReference type="PROSITE" id="PS51192"/>
    </source>
</evidence>
<keyword evidence="3 10" id="KW-0547">Nucleotide-binding</keyword>
<sequence length="550" mass="60049">MPGTKKSKATLDTAETLSAGSASSDESDYLDNAAARKRRRTKDNNSSDEEEDGGVQIESDEDGQDGPKQAMKPILASFAAPSRIKKSAATAPAAKPAVEAAAADEAVQTQVLAPTDPNTTFAALGVRPWLVQSLANMAIRRPTGIQKGCVPEILRGRDCIGGSRTGSVKTVAFAVPMLQKWAEDPSAVFGVVLTPTRELALQIYEQFRAVAAPQSLKVVLITGGADMRPQAIALKQRPHIIIATPGRLADHVRTSGEDTVCGLRRVRFIVLDEADRLLHAAGPGSMLPDVEECLSVLPPPTERQTLLFTATMTPEVRALEAMPRKPGKQPVFVCEVDTQTLAVPATLSQYHLQVPVTHKEHYLHVLLLTEVNVGKTVILFCNRTATADFLHHMLRLLDHRVTSLHSKLPQRQRIDNLARFRASAARILIATDVAARGLDIPEVSLVINYDVPRDPDDYIHRVGRTARAGRAGEAVTFVGQRDVELVLAIEKRVGRDMEAWAEEGVNLETRVLRDALKTVSEKKREALLEVEENKEVGGKRKRTKQKLRAV</sequence>
<dbReference type="AlphaFoldDB" id="A0A2S7Y849"/>
<evidence type="ECO:0000313" key="15">
    <source>
        <dbReference type="EMBL" id="PQK12123.1"/>
    </source>
</evidence>
<dbReference type="Gene3D" id="3.40.50.300">
    <property type="entry name" value="P-loop containing nucleotide triphosphate hydrolases"/>
    <property type="match status" value="2"/>
</dbReference>
<dbReference type="OrthoDB" id="10261904at2759"/>
<gene>
    <name evidence="15" type="ORF">BB8028_0003g07410</name>
</gene>
<dbReference type="GO" id="GO:0005634">
    <property type="term" value="C:nucleus"/>
    <property type="evidence" value="ECO:0007669"/>
    <property type="project" value="UniProtKB-SubCell"/>
</dbReference>
<dbReference type="PROSITE" id="PS51195">
    <property type="entry name" value="Q_MOTIF"/>
    <property type="match status" value="1"/>
</dbReference>
<evidence type="ECO:0008006" key="17">
    <source>
        <dbReference type="Google" id="ProtNLM"/>
    </source>
</evidence>
<dbReference type="PANTHER" id="PTHR47959">
    <property type="entry name" value="ATP-DEPENDENT RNA HELICASE RHLE-RELATED"/>
    <property type="match status" value="1"/>
</dbReference>
<feature type="compositionally biased region" description="Polar residues" evidence="11">
    <location>
        <begin position="13"/>
        <end position="24"/>
    </location>
</feature>
<dbReference type="InterPro" id="IPR014014">
    <property type="entry name" value="RNA_helicase_DEAD_Q_motif"/>
</dbReference>
<feature type="short sequence motif" description="Q motif" evidence="9">
    <location>
        <begin position="119"/>
        <end position="147"/>
    </location>
</feature>
<dbReference type="PROSITE" id="PS51194">
    <property type="entry name" value="HELICASE_CTER"/>
    <property type="match status" value="1"/>
</dbReference>
<dbReference type="GO" id="GO:0005524">
    <property type="term" value="F:ATP binding"/>
    <property type="evidence" value="ECO:0007669"/>
    <property type="project" value="UniProtKB-KW"/>
</dbReference>
<evidence type="ECO:0000259" key="13">
    <source>
        <dbReference type="PROSITE" id="PS51194"/>
    </source>
</evidence>
<protein>
    <recommendedName>
        <fullName evidence="17">ATP-dependent RNA helicase DBP8</fullName>
    </recommendedName>
</protein>
<feature type="compositionally biased region" description="Acidic residues" evidence="11">
    <location>
        <begin position="46"/>
        <end position="64"/>
    </location>
</feature>
<evidence type="ECO:0000256" key="11">
    <source>
        <dbReference type="SAM" id="MobiDB-lite"/>
    </source>
</evidence>
<keyword evidence="4 10" id="KW-0378">Hydrolase</keyword>
<dbReference type="GO" id="GO:0005829">
    <property type="term" value="C:cytosol"/>
    <property type="evidence" value="ECO:0007669"/>
    <property type="project" value="TreeGrafter"/>
</dbReference>
<keyword evidence="2" id="KW-0690">Ribosome biogenesis</keyword>
<dbReference type="PROSITE" id="PS51192">
    <property type="entry name" value="HELICASE_ATP_BIND_1"/>
    <property type="match status" value="1"/>
</dbReference>
<evidence type="ECO:0000256" key="2">
    <source>
        <dbReference type="ARBA" id="ARBA00022517"/>
    </source>
</evidence>
<dbReference type="InterPro" id="IPR000629">
    <property type="entry name" value="RNA-helicase_DEAD-box_CS"/>
</dbReference>
<evidence type="ECO:0000259" key="14">
    <source>
        <dbReference type="PROSITE" id="PS51195"/>
    </source>
</evidence>
<dbReference type="InterPro" id="IPR027417">
    <property type="entry name" value="P-loop_NTPase"/>
</dbReference>
<keyword evidence="7" id="KW-0694">RNA-binding</keyword>
<dbReference type="Pfam" id="PF00270">
    <property type="entry name" value="DEAD"/>
    <property type="match status" value="1"/>
</dbReference>
<evidence type="ECO:0000256" key="4">
    <source>
        <dbReference type="ARBA" id="ARBA00022801"/>
    </source>
</evidence>
<evidence type="ECO:0000256" key="3">
    <source>
        <dbReference type="ARBA" id="ARBA00022741"/>
    </source>
</evidence>
<dbReference type="InterPro" id="IPR011545">
    <property type="entry name" value="DEAD/DEAH_box_helicase_dom"/>
</dbReference>
<feature type="region of interest" description="Disordered" evidence="11">
    <location>
        <begin position="1"/>
        <end position="69"/>
    </location>
</feature>
<dbReference type="InterPro" id="IPR001650">
    <property type="entry name" value="Helicase_C-like"/>
</dbReference>
<dbReference type="PANTHER" id="PTHR47959:SF24">
    <property type="entry name" value="ATP-DEPENDENT RNA HELICASE"/>
    <property type="match status" value="1"/>
</dbReference>
<evidence type="ECO:0000256" key="7">
    <source>
        <dbReference type="ARBA" id="ARBA00022884"/>
    </source>
</evidence>
<reference evidence="15 16" key="1">
    <citation type="submission" date="2016-07" db="EMBL/GenBank/DDBJ databases">
        <title>Comparative genomics of the entomopathogenic fungus Beauveria bassiana.</title>
        <authorList>
            <person name="Valero Jimenez C.A."/>
            <person name="Zwaan B.J."/>
            <person name="Van Kan J.A."/>
            <person name="Takken W."/>
            <person name="Debets A.J."/>
            <person name="Schoustra S.E."/>
            <person name="Koenraadt C.J."/>
        </authorList>
    </citation>
    <scope>NUCLEOTIDE SEQUENCE [LARGE SCALE GENOMIC DNA]</scope>
    <source>
        <strain evidence="15 16">ARSEF 8028</strain>
    </source>
</reference>
<comment type="caution">
    <text evidence="15">The sequence shown here is derived from an EMBL/GenBank/DDBJ whole genome shotgun (WGS) entry which is preliminary data.</text>
</comment>
<evidence type="ECO:0000256" key="5">
    <source>
        <dbReference type="ARBA" id="ARBA00022806"/>
    </source>
</evidence>
<proteinExistence type="inferred from homology"/>